<feature type="region of interest" description="Disordered" evidence="1">
    <location>
        <begin position="81"/>
        <end position="109"/>
    </location>
</feature>
<reference evidence="2 3" key="1">
    <citation type="submission" date="2019-02" db="EMBL/GenBank/DDBJ databases">
        <title>Draft Genome Sequence of Streptomyces sp. AM-2504, identified by 16S rRNA comparative analysis as a Streptomyces Kasugaensis strain.</title>
        <authorList>
            <person name="Napolioni V."/>
            <person name="Giuliodori A.M."/>
            <person name="Spurio R."/>
            <person name="Fabbretti A."/>
        </authorList>
    </citation>
    <scope>NUCLEOTIDE SEQUENCE [LARGE SCALE GENOMIC DNA]</scope>
    <source>
        <strain evidence="2 3">AM-2504</strain>
    </source>
</reference>
<feature type="region of interest" description="Disordered" evidence="1">
    <location>
        <begin position="1"/>
        <end position="20"/>
    </location>
</feature>
<dbReference type="AlphaFoldDB" id="A0A4Q9HKN9"/>
<dbReference type="InterPro" id="IPR036689">
    <property type="entry name" value="ESAT-6-like_sf"/>
</dbReference>
<gene>
    <name evidence="2" type="ORF">EYS09_34080</name>
</gene>
<dbReference type="EMBL" id="SIXH01000547">
    <property type="protein sequence ID" value="TBO55283.1"/>
    <property type="molecule type" value="Genomic_DNA"/>
</dbReference>
<accession>A0A4Q9HKN9</accession>
<evidence type="ECO:0008006" key="4">
    <source>
        <dbReference type="Google" id="ProtNLM"/>
    </source>
</evidence>
<feature type="compositionally biased region" description="Basic and acidic residues" evidence="1">
    <location>
        <begin position="11"/>
        <end position="20"/>
    </location>
</feature>
<dbReference type="RefSeq" id="WP_131126119.1">
    <property type="nucleotide sequence ID" value="NZ_SIXH01000547.1"/>
</dbReference>
<dbReference type="Gene3D" id="1.10.287.1060">
    <property type="entry name" value="ESAT-6-like"/>
    <property type="match status" value="1"/>
</dbReference>
<feature type="compositionally biased region" description="Acidic residues" evidence="1">
    <location>
        <begin position="1"/>
        <end position="10"/>
    </location>
</feature>
<evidence type="ECO:0000256" key="1">
    <source>
        <dbReference type="SAM" id="MobiDB-lite"/>
    </source>
</evidence>
<name>A0A4Q9HKN9_STRKA</name>
<sequence length="109" mass="11886">MTDSGFDVDTDQLKNEAPKFHRESAALAKAAEKLKHSLDGLGASWGNDEQGKKFEGVYSPHRAQIERAADALKKGLESIHKSMKDMADNHEEVDRSNASGFKPHGTGAH</sequence>
<feature type="compositionally biased region" description="Basic and acidic residues" evidence="1">
    <location>
        <begin position="81"/>
        <end position="95"/>
    </location>
</feature>
<evidence type="ECO:0000313" key="3">
    <source>
        <dbReference type="Proteomes" id="UP000292452"/>
    </source>
</evidence>
<dbReference type="InterPro" id="IPR010310">
    <property type="entry name" value="T7SS_ESAT-6-like"/>
</dbReference>
<keyword evidence="3" id="KW-1185">Reference proteome</keyword>
<proteinExistence type="predicted"/>
<evidence type="ECO:0000313" key="2">
    <source>
        <dbReference type="EMBL" id="TBO55283.1"/>
    </source>
</evidence>
<dbReference type="Proteomes" id="UP000292452">
    <property type="component" value="Unassembled WGS sequence"/>
</dbReference>
<protein>
    <recommendedName>
        <fullName evidence="4">WXG100 family type VII secretion target</fullName>
    </recommendedName>
</protein>
<organism evidence="2 3">
    <name type="scientific">Streptomyces kasugaensis</name>
    <dbReference type="NCBI Taxonomy" id="1946"/>
    <lineage>
        <taxon>Bacteria</taxon>
        <taxon>Bacillati</taxon>
        <taxon>Actinomycetota</taxon>
        <taxon>Actinomycetes</taxon>
        <taxon>Kitasatosporales</taxon>
        <taxon>Streptomycetaceae</taxon>
        <taxon>Streptomyces</taxon>
    </lineage>
</organism>
<comment type="caution">
    <text evidence="2">The sequence shown here is derived from an EMBL/GenBank/DDBJ whole genome shotgun (WGS) entry which is preliminary data.</text>
</comment>
<dbReference type="SUPFAM" id="SSF140453">
    <property type="entry name" value="EsxAB dimer-like"/>
    <property type="match status" value="1"/>
</dbReference>
<dbReference type="Pfam" id="PF06013">
    <property type="entry name" value="WXG100"/>
    <property type="match status" value="1"/>
</dbReference>